<organism evidence="2 3">
    <name type="scientific">Morganella psychrotolerans</name>
    <dbReference type="NCBI Taxonomy" id="368603"/>
    <lineage>
        <taxon>Bacteria</taxon>
        <taxon>Pseudomonadati</taxon>
        <taxon>Pseudomonadota</taxon>
        <taxon>Gammaproteobacteria</taxon>
        <taxon>Enterobacterales</taxon>
        <taxon>Morganellaceae</taxon>
        <taxon>Morganella</taxon>
    </lineage>
</organism>
<dbReference type="OrthoDB" id="6447503at2"/>
<name>A0A5M9QWR6_9GAMM</name>
<reference evidence="2 3" key="1">
    <citation type="submission" date="2019-09" db="EMBL/GenBank/DDBJ databases">
        <title>Draft genome sequence of various Type strains from the CCUG.</title>
        <authorList>
            <person name="Pineiro-Iglesias B."/>
            <person name="Tunovic T."/>
            <person name="Unosson C."/>
            <person name="Inganas E."/>
            <person name="Ohlen M."/>
            <person name="Cardew S."/>
            <person name="Jensie-Markopoulos S."/>
            <person name="Salva-Serra F."/>
            <person name="Jaen-Luchoro D."/>
            <person name="Karlsson R."/>
            <person name="Svensson-Stadler L."/>
            <person name="Chun J."/>
            <person name="Moore E."/>
        </authorList>
    </citation>
    <scope>NUCLEOTIDE SEQUENCE [LARGE SCALE GENOMIC DNA]</scope>
    <source>
        <strain evidence="2 3">CCUG 53682T</strain>
    </source>
</reference>
<dbReference type="RefSeq" id="WP_067370550.1">
    <property type="nucleotide sequence ID" value="NZ_BAAAFS010000007.1"/>
</dbReference>
<sequence length="295" mass="31181">MTMNTTSVTSDSGLSLDEMMALLDPVSPAEIADEPVAEKTGAMADLDSLSAQLDALDAAVVTKQVSAVEAVIPTTTVDSSEDLDAVLSKLSDDLGSEEPDLNKIIEPEPEPEEAKAESVAVAAAVVDPADAPVYTVAAKPRRKRKAAAETGGSTEPAKPREPRSKMSLDDLTDEDCGKIGVDKAALVEAYEKCPVKAKDKVVNLIQWAVKGNELSVYTQLCIENLIKNNTSTSEMFRLHMMSNPTRPYPAATAGSQAGQLMAVLPALNIADRVGKNLTLKADSPIVKLFVSQMAA</sequence>
<evidence type="ECO:0000313" key="2">
    <source>
        <dbReference type="EMBL" id="KAA8712983.1"/>
    </source>
</evidence>
<accession>A0A5M9QWR6</accession>
<feature type="region of interest" description="Disordered" evidence="1">
    <location>
        <begin position="137"/>
        <end position="171"/>
    </location>
</feature>
<gene>
    <name evidence="2" type="ORF">F4V73_17860</name>
</gene>
<comment type="caution">
    <text evidence="2">The sequence shown here is derived from an EMBL/GenBank/DDBJ whole genome shotgun (WGS) entry which is preliminary data.</text>
</comment>
<feature type="compositionally biased region" description="Basic and acidic residues" evidence="1">
    <location>
        <begin position="157"/>
        <end position="168"/>
    </location>
</feature>
<protein>
    <submittedName>
        <fullName evidence="2">Uncharacterized protein</fullName>
    </submittedName>
</protein>
<dbReference type="AlphaFoldDB" id="A0A5M9QWR6"/>
<dbReference type="Proteomes" id="UP000322181">
    <property type="component" value="Unassembled WGS sequence"/>
</dbReference>
<proteinExistence type="predicted"/>
<dbReference type="EMBL" id="VXKB01000008">
    <property type="protein sequence ID" value="KAA8712983.1"/>
    <property type="molecule type" value="Genomic_DNA"/>
</dbReference>
<evidence type="ECO:0000256" key="1">
    <source>
        <dbReference type="SAM" id="MobiDB-lite"/>
    </source>
</evidence>
<evidence type="ECO:0000313" key="3">
    <source>
        <dbReference type="Proteomes" id="UP000322181"/>
    </source>
</evidence>